<dbReference type="CDD" id="cd01577">
    <property type="entry name" value="IPMI_Swivel"/>
    <property type="match status" value="1"/>
</dbReference>
<dbReference type="PANTHER" id="PTHR43345">
    <property type="entry name" value="3-ISOPROPYLMALATE DEHYDRATASE SMALL SUBUNIT 2-RELATED-RELATED"/>
    <property type="match status" value="1"/>
</dbReference>
<name>A0ABN2EJB8_9ACTN</name>
<evidence type="ECO:0000256" key="5">
    <source>
        <dbReference type="ARBA" id="ARBA00011271"/>
    </source>
</evidence>
<sequence>MKQFSTHDGLVAPLPRANVNTDDIIPARYLKSIRRTGFAAGLFGNWRYLPDGATPDPEFVLNQARYQGASILVSGDNFGCGSSREHAPWALNEYGFRCIVAPGFADIFHNNCFNSGILPITLESAEIDVLVKSLDVPGARWFVDLPGQTVADGFGNTFAFGIDAFKKRSLLAGLDNVDWSLSHRGDVLAYEERRRAEAPWLFS</sequence>
<comment type="similarity">
    <text evidence="4 10">Belongs to the LeuD family. LeuD type 1 subfamily.</text>
</comment>
<gene>
    <name evidence="12" type="primary">leuD_2</name>
    <name evidence="10" type="synonym">leuD</name>
    <name evidence="12" type="ORF">GCM10009804_73480</name>
</gene>
<evidence type="ECO:0000256" key="4">
    <source>
        <dbReference type="ARBA" id="ARBA00009845"/>
    </source>
</evidence>
<comment type="subunit">
    <text evidence="5 10">Heterodimer of LeuC and LeuD.</text>
</comment>
<dbReference type="Gene3D" id="3.20.19.10">
    <property type="entry name" value="Aconitase, domain 4"/>
    <property type="match status" value="1"/>
</dbReference>
<dbReference type="RefSeq" id="WP_344241379.1">
    <property type="nucleotide sequence ID" value="NZ_BAAAPH010000039.1"/>
</dbReference>
<dbReference type="SUPFAM" id="SSF52016">
    <property type="entry name" value="LeuD/IlvD-like"/>
    <property type="match status" value="1"/>
</dbReference>
<protein>
    <recommendedName>
        <fullName evidence="10">3-isopropylmalate dehydratase small subunit</fullName>
        <ecNumber evidence="10">4.2.1.33</ecNumber>
    </recommendedName>
    <alternativeName>
        <fullName evidence="10">Alpha-IPM isomerase</fullName>
        <shortName evidence="10">IPMI</shortName>
    </alternativeName>
    <alternativeName>
        <fullName evidence="10">Isopropylmalate isomerase</fullName>
    </alternativeName>
</protein>
<dbReference type="PANTHER" id="PTHR43345:SF5">
    <property type="entry name" value="3-ISOPROPYLMALATE DEHYDRATASE SMALL SUBUNIT"/>
    <property type="match status" value="1"/>
</dbReference>
<comment type="function">
    <text evidence="2 10">Catalyzes the isomerization between 2-isopropylmalate and 3-isopropylmalate, via the formation of 2-isopropylmaleate.</text>
</comment>
<feature type="domain" description="Aconitase A/isopropylmalate dehydratase small subunit swivel" evidence="11">
    <location>
        <begin position="1"/>
        <end position="123"/>
    </location>
</feature>
<reference evidence="12 13" key="1">
    <citation type="journal article" date="2019" name="Int. J. Syst. Evol. Microbiol.">
        <title>The Global Catalogue of Microorganisms (GCM) 10K type strain sequencing project: providing services to taxonomists for standard genome sequencing and annotation.</title>
        <authorList>
            <consortium name="The Broad Institute Genomics Platform"/>
            <consortium name="The Broad Institute Genome Sequencing Center for Infectious Disease"/>
            <person name="Wu L."/>
            <person name="Ma J."/>
        </authorList>
    </citation>
    <scope>NUCLEOTIDE SEQUENCE [LARGE SCALE GENOMIC DNA]</scope>
    <source>
        <strain evidence="12 13">JCM 15572</strain>
    </source>
</reference>
<evidence type="ECO:0000313" key="12">
    <source>
        <dbReference type="EMBL" id="GAA1606766.1"/>
    </source>
</evidence>
<evidence type="ECO:0000259" key="11">
    <source>
        <dbReference type="Pfam" id="PF00694"/>
    </source>
</evidence>
<comment type="catalytic activity">
    <reaction evidence="1 10">
        <text>(2R,3S)-3-isopropylmalate = (2S)-2-isopropylmalate</text>
        <dbReference type="Rhea" id="RHEA:32287"/>
        <dbReference type="ChEBI" id="CHEBI:1178"/>
        <dbReference type="ChEBI" id="CHEBI:35121"/>
        <dbReference type="EC" id="4.2.1.33"/>
    </reaction>
</comment>
<keyword evidence="8 10" id="KW-0456">Lyase</keyword>
<dbReference type="NCBIfam" id="TIGR00171">
    <property type="entry name" value="leuD"/>
    <property type="match status" value="1"/>
</dbReference>
<dbReference type="HAMAP" id="MF_01031">
    <property type="entry name" value="LeuD_type1"/>
    <property type="match status" value="1"/>
</dbReference>
<dbReference type="Proteomes" id="UP001501705">
    <property type="component" value="Unassembled WGS sequence"/>
</dbReference>
<evidence type="ECO:0000256" key="7">
    <source>
        <dbReference type="ARBA" id="ARBA00022605"/>
    </source>
</evidence>
<dbReference type="InterPro" id="IPR015928">
    <property type="entry name" value="Aconitase/3IPM_dehydase_swvl"/>
</dbReference>
<evidence type="ECO:0000256" key="2">
    <source>
        <dbReference type="ARBA" id="ARBA00002695"/>
    </source>
</evidence>
<comment type="pathway">
    <text evidence="3 10">Amino-acid biosynthesis; L-leucine biosynthesis; L-leucine from 3-methyl-2-oxobutanoate: step 2/4.</text>
</comment>
<dbReference type="InterPro" id="IPR050075">
    <property type="entry name" value="LeuD"/>
</dbReference>
<keyword evidence="13" id="KW-1185">Reference proteome</keyword>
<dbReference type="EC" id="4.2.1.33" evidence="10"/>
<dbReference type="InterPro" id="IPR033940">
    <property type="entry name" value="IPMI_Swivel"/>
</dbReference>
<dbReference type="Pfam" id="PF00694">
    <property type="entry name" value="Aconitase_C"/>
    <property type="match status" value="1"/>
</dbReference>
<evidence type="ECO:0000256" key="3">
    <source>
        <dbReference type="ARBA" id="ARBA00004729"/>
    </source>
</evidence>
<evidence type="ECO:0000256" key="1">
    <source>
        <dbReference type="ARBA" id="ARBA00000491"/>
    </source>
</evidence>
<accession>A0ABN2EJB8</accession>
<dbReference type="InterPro" id="IPR004431">
    <property type="entry name" value="3-IsopropMal_deHydase_ssu"/>
</dbReference>
<keyword evidence="9 10" id="KW-0100">Branched-chain amino acid biosynthesis</keyword>
<keyword evidence="7 10" id="KW-0028">Amino-acid biosynthesis</keyword>
<organism evidence="12 13">
    <name type="scientific">Kribbella hippodromi</name>
    <dbReference type="NCBI Taxonomy" id="434347"/>
    <lineage>
        <taxon>Bacteria</taxon>
        <taxon>Bacillati</taxon>
        <taxon>Actinomycetota</taxon>
        <taxon>Actinomycetes</taxon>
        <taxon>Propionibacteriales</taxon>
        <taxon>Kribbellaceae</taxon>
        <taxon>Kribbella</taxon>
    </lineage>
</organism>
<evidence type="ECO:0000256" key="8">
    <source>
        <dbReference type="ARBA" id="ARBA00023239"/>
    </source>
</evidence>
<keyword evidence="6 10" id="KW-0432">Leucine biosynthesis</keyword>
<evidence type="ECO:0000256" key="9">
    <source>
        <dbReference type="ARBA" id="ARBA00023304"/>
    </source>
</evidence>
<evidence type="ECO:0000313" key="13">
    <source>
        <dbReference type="Proteomes" id="UP001501705"/>
    </source>
</evidence>
<dbReference type="EMBL" id="BAAAPH010000039">
    <property type="protein sequence ID" value="GAA1606766.1"/>
    <property type="molecule type" value="Genomic_DNA"/>
</dbReference>
<evidence type="ECO:0000256" key="6">
    <source>
        <dbReference type="ARBA" id="ARBA00022430"/>
    </source>
</evidence>
<comment type="caution">
    <text evidence="12">The sequence shown here is derived from an EMBL/GenBank/DDBJ whole genome shotgun (WGS) entry which is preliminary data.</text>
</comment>
<dbReference type="InterPro" id="IPR000573">
    <property type="entry name" value="AconitaseA/IPMdHydase_ssu_swvl"/>
</dbReference>
<proteinExistence type="inferred from homology"/>
<dbReference type="NCBIfam" id="NF002458">
    <property type="entry name" value="PRK01641.1"/>
    <property type="match status" value="1"/>
</dbReference>
<evidence type="ECO:0000256" key="10">
    <source>
        <dbReference type="HAMAP-Rule" id="MF_01031"/>
    </source>
</evidence>